<gene>
    <name evidence="2" type="ORF">PCOR1329_LOCUS59013</name>
</gene>
<feature type="non-terminal residue" evidence="2">
    <location>
        <position position="153"/>
    </location>
</feature>
<feature type="region of interest" description="Disordered" evidence="1">
    <location>
        <begin position="1"/>
        <end position="88"/>
    </location>
</feature>
<sequence>MTFQPSSVSAPRQQKPIRGSGADTSSEAHCSTTSRSISCSSSRGGSAPRPPSFWGPRRRRAPRRTLAETRRSSSSCCMAAGPARAPGEEKLHKHTLLELRAEFLDPPRWTPPFLARGARQRRRPKRRQEGAAQIRDLCTELRQFLFTAEASPQ</sequence>
<accession>A0ABN9VKY3</accession>
<protein>
    <submittedName>
        <fullName evidence="2">Uncharacterized protein</fullName>
    </submittedName>
</protein>
<proteinExistence type="predicted"/>
<reference evidence="2" key="1">
    <citation type="submission" date="2023-10" db="EMBL/GenBank/DDBJ databases">
        <authorList>
            <person name="Chen Y."/>
            <person name="Shah S."/>
            <person name="Dougan E. K."/>
            <person name="Thang M."/>
            <person name="Chan C."/>
        </authorList>
    </citation>
    <scope>NUCLEOTIDE SEQUENCE [LARGE SCALE GENOMIC DNA]</scope>
</reference>
<name>A0ABN9VKY3_9DINO</name>
<feature type="compositionally biased region" description="Polar residues" evidence="1">
    <location>
        <begin position="1"/>
        <end position="12"/>
    </location>
</feature>
<dbReference type="Proteomes" id="UP001189429">
    <property type="component" value="Unassembled WGS sequence"/>
</dbReference>
<organism evidence="2 3">
    <name type="scientific">Prorocentrum cordatum</name>
    <dbReference type="NCBI Taxonomy" id="2364126"/>
    <lineage>
        <taxon>Eukaryota</taxon>
        <taxon>Sar</taxon>
        <taxon>Alveolata</taxon>
        <taxon>Dinophyceae</taxon>
        <taxon>Prorocentrales</taxon>
        <taxon>Prorocentraceae</taxon>
        <taxon>Prorocentrum</taxon>
    </lineage>
</organism>
<keyword evidence="3" id="KW-1185">Reference proteome</keyword>
<evidence type="ECO:0000256" key="1">
    <source>
        <dbReference type="SAM" id="MobiDB-lite"/>
    </source>
</evidence>
<evidence type="ECO:0000313" key="3">
    <source>
        <dbReference type="Proteomes" id="UP001189429"/>
    </source>
</evidence>
<dbReference type="EMBL" id="CAUYUJ010017342">
    <property type="protein sequence ID" value="CAK0873962.1"/>
    <property type="molecule type" value="Genomic_DNA"/>
</dbReference>
<evidence type="ECO:0000313" key="2">
    <source>
        <dbReference type="EMBL" id="CAK0873962.1"/>
    </source>
</evidence>
<comment type="caution">
    <text evidence="2">The sequence shown here is derived from an EMBL/GenBank/DDBJ whole genome shotgun (WGS) entry which is preliminary data.</text>
</comment>
<feature type="compositionally biased region" description="Low complexity" evidence="1">
    <location>
        <begin position="30"/>
        <end position="46"/>
    </location>
</feature>